<dbReference type="InterPro" id="IPR003448">
    <property type="entry name" value="Mopterin_biosynth_MoaE"/>
</dbReference>
<protein>
    <submittedName>
        <fullName evidence="1">Molybdenum cofactor biosynthesis protein MoaE</fullName>
    </submittedName>
</protein>
<evidence type="ECO:0000313" key="1">
    <source>
        <dbReference type="EMBL" id="UUX59483.1"/>
    </source>
</evidence>
<proteinExistence type="predicted"/>
<evidence type="ECO:0000313" key="2">
    <source>
        <dbReference type="Proteomes" id="UP001060018"/>
    </source>
</evidence>
<dbReference type="InterPro" id="IPR036563">
    <property type="entry name" value="MoaE_sf"/>
</dbReference>
<gene>
    <name evidence="1" type="ORF">NUH22_02245</name>
</gene>
<organism evidence="1 2">
    <name type="scientific">Glutamicibacter halophytocola</name>
    <dbReference type="NCBI Taxonomy" id="1933880"/>
    <lineage>
        <taxon>Bacteria</taxon>
        <taxon>Bacillati</taxon>
        <taxon>Actinomycetota</taxon>
        <taxon>Actinomycetes</taxon>
        <taxon>Micrococcales</taxon>
        <taxon>Micrococcaceae</taxon>
        <taxon>Glutamicibacter</taxon>
    </lineage>
</organism>
<dbReference type="RefSeq" id="WP_236995246.1">
    <property type="nucleotide sequence ID" value="NZ_CP012750.1"/>
</dbReference>
<dbReference type="EMBL" id="CP102487">
    <property type="protein sequence ID" value="UUX59483.1"/>
    <property type="molecule type" value="Genomic_DNA"/>
</dbReference>
<dbReference type="Proteomes" id="UP001060018">
    <property type="component" value="Chromosome"/>
</dbReference>
<name>A0AA94XYJ7_9MICC</name>
<dbReference type="Gene3D" id="3.90.1170.40">
    <property type="entry name" value="Molybdopterin biosynthesis MoaE subunit"/>
    <property type="match status" value="1"/>
</dbReference>
<dbReference type="AlphaFoldDB" id="A0AA94XYJ7"/>
<reference evidence="1" key="1">
    <citation type="journal article" date="2022" name="Pest Manag. Sci.">
        <title>Glutamicibacter halophytocola-mediated host fitness of potato tuber moth on Solanaceae crops.</title>
        <authorList>
            <person name="Wang W."/>
            <person name="Xiao G."/>
            <person name="Du G."/>
            <person name="Chang L."/>
            <person name="Yang Y."/>
            <person name="Ye J."/>
            <person name="Chen B."/>
        </authorList>
    </citation>
    <scope>NUCLEOTIDE SEQUENCE</scope>
    <source>
        <strain evidence="1">S2</strain>
    </source>
</reference>
<dbReference type="Pfam" id="PF02391">
    <property type="entry name" value="MoaE"/>
    <property type="match status" value="1"/>
</dbReference>
<dbReference type="GO" id="GO:0006777">
    <property type="term" value="P:Mo-molybdopterin cofactor biosynthetic process"/>
    <property type="evidence" value="ECO:0007669"/>
    <property type="project" value="InterPro"/>
</dbReference>
<sequence>MNYLAYSLHPRMQDFLKKIIFVEEVRTRSKLFAVHRVGPLQIGNATLVTALSAADR</sequence>
<accession>A0AA94XYJ7</accession>